<dbReference type="Gene3D" id="3.30.200.20">
    <property type="entry name" value="Phosphorylase Kinase, domain 1"/>
    <property type="match status" value="1"/>
</dbReference>
<dbReference type="GO" id="GO:0006646">
    <property type="term" value="P:phosphatidylethanolamine biosynthetic process"/>
    <property type="evidence" value="ECO:0007669"/>
    <property type="project" value="TreeGrafter"/>
</dbReference>
<protein>
    <recommendedName>
        <fullName evidence="2">Aminoglycoside phosphotransferase domain-containing protein</fullName>
    </recommendedName>
</protein>
<proteinExistence type="predicted"/>
<evidence type="ECO:0008006" key="2">
    <source>
        <dbReference type="Google" id="ProtNLM"/>
    </source>
</evidence>
<dbReference type="GO" id="GO:0004305">
    <property type="term" value="F:ethanolamine kinase activity"/>
    <property type="evidence" value="ECO:0007669"/>
    <property type="project" value="TreeGrafter"/>
</dbReference>
<reference evidence="1" key="1">
    <citation type="submission" date="2018-05" db="EMBL/GenBank/DDBJ databases">
        <authorList>
            <person name="Lanie J.A."/>
            <person name="Ng W.-L."/>
            <person name="Kazmierczak K.M."/>
            <person name="Andrzejewski T.M."/>
            <person name="Davidsen T.M."/>
            <person name="Wayne K.J."/>
            <person name="Tettelin H."/>
            <person name="Glass J.I."/>
            <person name="Rusch D."/>
            <person name="Podicherti R."/>
            <person name="Tsui H.-C.T."/>
            <person name="Winkler M.E."/>
        </authorList>
    </citation>
    <scope>NUCLEOTIDE SEQUENCE</scope>
</reference>
<dbReference type="PANTHER" id="PTHR22603">
    <property type="entry name" value="CHOLINE/ETHANOALAMINE KINASE"/>
    <property type="match status" value="1"/>
</dbReference>
<organism evidence="1">
    <name type="scientific">marine metagenome</name>
    <dbReference type="NCBI Taxonomy" id="408172"/>
    <lineage>
        <taxon>unclassified sequences</taxon>
        <taxon>metagenomes</taxon>
        <taxon>ecological metagenomes</taxon>
    </lineage>
</organism>
<dbReference type="GO" id="GO:0005737">
    <property type="term" value="C:cytoplasm"/>
    <property type="evidence" value="ECO:0007669"/>
    <property type="project" value="TreeGrafter"/>
</dbReference>
<dbReference type="Pfam" id="PF01633">
    <property type="entry name" value="Choline_kinase"/>
    <property type="match status" value="1"/>
</dbReference>
<evidence type="ECO:0000313" key="1">
    <source>
        <dbReference type="EMBL" id="SVC43540.1"/>
    </source>
</evidence>
<dbReference type="SUPFAM" id="SSF56112">
    <property type="entry name" value="Protein kinase-like (PK-like)"/>
    <property type="match status" value="1"/>
</dbReference>
<dbReference type="Gene3D" id="3.90.1200.10">
    <property type="match status" value="1"/>
</dbReference>
<dbReference type="EMBL" id="UINC01091066">
    <property type="protein sequence ID" value="SVC43540.1"/>
    <property type="molecule type" value="Genomic_DNA"/>
</dbReference>
<accession>A0A382M4C3</accession>
<name>A0A382M4C3_9ZZZZ</name>
<sequence length="302" mass="36324">SKAFKSLNKDFHKNINLTQLSGGVTNKIYLAHFENNQKYIIRECGNHTENFIDRNLELRIINELKPYDISRIILKQFEGGYIESYVEGRPLNLQDFKQENINKIIGRRLNELHSINILNDLPKNPTLWTKIDLWYEQCVRLYNNDENLKEMIDYIGQEIKIQKEKQKKIYSPIIFCHNDLTAANMIYQNENDIKFIDFEYASYNYRGFDIANLFCEHTGNHCKWKLFPTNREQRLFYEHYIKHSLIPIDINTLEKEVSFYIPISFLFWSIWGLLQNKHSDVDFYFLEYAKQRLIGYNKYKNI</sequence>
<dbReference type="PANTHER" id="PTHR22603:SF93">
    <property type="entry name" value="RE24176P"/>
    <property type="match status" value="1"/>
</dbReference>
<dbReference type="InterPro" id="IPR011009">
    <property type="entry name" value="Kinase-like_dom_sf"/>
</dbReference>
<dbReference type="GO" id="GO:0004103">
    <property type="term" value="F:choline kinase activity"/>
    <property type="evidence" value="ECO:0007669"/>
    <property type="project" value="TreeGrafter"/>
</dbReference>
<feature type="non-terminal residue" evidence="1">
    <location>
        <position position="1"/>
    </location>
</feature>
<gene>
    <name evidence="1" type="ORF">METZ01_LOCUS296394</name>
</gene>
<dbReference type="AlphaFoldDB" id="A0A382M4C3"/>